<dbReference type="AlphaFoldDB" id="A0A8A3NXD9"/>
<dbReference type="Proteomes" id="UP000672032">
    <property type="component" value="Chromosome 1"/>
</dbReference>
<protein>
    <submittedName>
        <fullName evidence="2">Uncharacterized protein</fullName>
    </submittedName>
</protein>
<feature type="region of interest" description="Disordered" evidence="1">
    <location>
        <begin position="18"/>
        <end position="85"/>
    </location>
</feature>
<organism evidence="2 3">
    <name type="scientific">Monilinia vaccinii-corymbosi</name>
    <dbReference type="NCBI Taxonomy" id="61207"/>
    <lineage>
        <taxon>Eukaryota</taxon>
        <taxon>Fungi</taxon>
        <taxon>Dikarya</taxon>
        <taxon>Ascomycota</taxon>
        <taxon>Pezizomycotina</taxon>
        <taxon>Leotiomycetes</taxon>
        <taxon>Helotiales</taxon>
        <taxon>Sclerotiniaceae</taxon>
        <taxon>Monilinia</taxon>
    </lineage>
</organism>
<evidence type="ECO:0000313" key="3">
    <source>
        <dbReference type="Proteomes" id="UP000672032"/>
    </source>
</evidence>
<feature type="compositionally biased region" description="Low complexity" evidence="1">
    <location>
        <begin position="20"/>
        <end position="30"/>
    </location>
</feature>
<dbReference type="EMBL" id="CP063405">
    <property type="protein sequence ID" value="QSZ30335.1"/>
    <property type="molecule type" value="Genomic_DNA"/>
</dbReference>
<gene>
    <name evidence="2" type="ORF">DSL72_004857</name>
</gene>
<feature type="compositionally biased region" description="Polar residues" evidence="1">
    <location>
        <begin position="31"/>
        <end position="56"/>
    </location>
</feature>
<proteinExistence type="predicted"/>
<accession>A0A8A3NXD9</accession>
<keyword evidence="3" id="KW-1185">Reference proteome</keyword>
<name>A0A8A3NXD9_9HELO</name>
<evidence type="ECO:0000256" key="1">
    <source>
        <dbReference type="SAM" id="MobiDB-lite"/>
    </source>
</evidence>
<evidence type="ECO:0000313" key="2">
    <source>
        <dbReference type="EMBL" id="QSZ30335.1"/>
    </source>
</evidence>
<reference evidence="2" key="1">
    <citation type="submission" date="2020-10" db="EMBL/GenBank/DDBJ databases">
        <title>Genome Sequence of Monilinia vaccinii-corymbosi Sheds Light on Mummy Berry Disease Infection of Blueberry and Mating Type.</title>
        <authorList>
            <person name="Yow A.G."/>
            <person name="Zhang Y."/>
            <person name="Bansal K."/>
            <person name="Eacker S.M."/>
            <person name="Sullivan S."/>
            <person name="Liachko I."/>
            <person name="Cubeta M.A."/>
            <person name="Rollins J.A."/>
            <person name="Ashrafi H."/>
        </authorList>
    </citation>
    <scope>NUCLEOTIDE SEQUENCE</scope>
    <source>
        <strain evidence="2">RL-1</strain>
    </source>
</reference>
<sequence>MGSEDNLPFCCFVSPREKSSTLSHSSCGTSPLNVEQISGQEDTRNMTPRTMVNMSRNGEPPETETSEKMGGKLRQKRTIGWNSGT</sequence>